<dbReference type="InterPro" id="IPR009057">
    <property type="entry name" value="Homeodomain-like_sf"/>
</dbReference>
<evidence type="ECO:0000256" key="1">
    <source>
        <dbReference type="ARBA" id="ARBA00023015"/>
    </source>
</evidence>
<dbReference type="GO" id="GO:0003700">
    <property type="term" value="F:DNA-binding transcription factor activity"/>
    <property type="evidence" value="ECO:0007669"/>
    <property type="project" value="InterPro"/>
</dbReference>
<feature type="domain" description="HTH araC/xylS-type" evidence="4">
    <location>
        <begin position="172"/>
        <end position="269"/>
    </location>
</feature>
<dbReference type="Gene3D" id="1.10.10.60">
    <property type="entry name" value="Homeodomain-like"/>
    <property type="match status" value="1"/>
</dbReference>
<accession>A0A7Y0AV88</accession>
<dbReference type="GO" id="GO:0000976">
    <property type="term" value="F:transcription cis-regulatory region binding"/>
    <property type="evidence" value="ECO:0007669"/>
    <property type="project" value="TreeGrafter"/>
</dbReference>
<dbReference type="RefSeq" id="WP_169589009.1">
    <property type="nucleotide sequence ID" value="NZ_JABBGK010000001.1"/>
</dbReference>
<evidence type="ECO:0000256" key="2">
    <source>
        <dbReference type="ARBA" id="ARBA00023125"/>
    </source>
</evidence>
<dbReference type="AlphaFoldDB" id="A0A7Y0AV88"/>
<dbReference type="Pfam" id="PF12833">
    <property type="entry name" value="HTH_18"/>
    <property type="match status" value="1"/>
</dbReference>
<keyword evidence="6" id="KW-1185">Reference proteome</keyword>
<evidence type="ECO:0000313" key="5">
    <source>
        <dbReference type="EMBL" id="NML74141.1"/>
    </source>
</evidence>
<dbReference type="PROSITE" id="PS01124">
    <property type="entry name" value="HTH_ARAC_FAMILY_2"/>
    <property type="match status" value="1"/>
</dbReference>
<dbReference type="EMBL" id="JABBGK010000001">
    <property type="protein sequence ID" value="NML74141.1"/>
    <property type="molecule type" value="Genomic_DNA"/>
</dbReference>
<dbReference type="PRINTS" id="PR00032">
    <property type="entry name" value="HTHARAC"/>
</dbReference>
<organism evidence="5 6">
    <name type="scientific">Rhizobium terricola</name>
    <dbReference type="NCBI Taxonomy" id="2728849"/>
    <lineage>
        <taxon>Bacteria</taxon>
        <taxon>Pseudomonadati</taxon>
        <taxon>Pseudomonadota</taxon>
        <taxon>Alphaproteobacteria</taxon>
        <taxon>Hyphomicrobiales</taxon>
        <taxon>Rhizobiaceae</taxon>
        <taxon>Rhizobium/Agrobacterium group</taxon>
        <taxon>Rhizobium</taxon>
    </lineage>
</organism>
<dbReference type="GO" id="GO:0005829">
    <property type="term" value="C:cytosol"/>
    <property type="evidence" value="ECO:0007669"/>
    <property type="project" value="TreeGrafter"/>
</dbReference>
<comment type="caution">
    <text evidence="5">The sequence shown here is derived from an EMBL/GenBank/DDBJ whole genome shotgun (WGS) entry which is preliminary data.</text>
</comment>
<dbReference type="SUPFAM" id="SSF46689">
    <property type="entry name" value="Homeodomain-like"/>
    <property type="match status" value="1"/>
</dbReference>
<gene>
    <name evidence="5" type="ORF">HHL25_08405</name>
</gene>
<dbReference type="PROSITE" id="PS00041">
    <property type="entry name" value="HTH_ARAC_FAMILY_1"/>
    <property type="match status" value="1"/>
</dbReference>
<dbReference type="SMART" id="SM00342">
    <property type="entry name" value="HTH_ARAC"/>
    <property type="match status" value="1"/>
</dbReference>
<sequence>MQRFSESAQRSLRALPELAVHCSILQASTGQFRQFLIDQPAIILVRHGWKRVLTEQAEVTARPGEAIFLPQGLECTVINGTGETGAYHSDAYALASGLVALYADPSLKPTGEPTLLEPDQGLLGALDRAGQTIAQGAKTDTSVHRHVLGELVIRLQAVGIGLLPDSRESLALRIRELVRTDLAADWPAGKVAHAVGMSEPTLRRKLALLGTNLTDIIADVRMSAALGLLQATELPINRIALDVGYESASKFAARFRARFGLSPRDIRVPGDERSGADFERPRAAAE</sequence>
<dbReference type="PANTHER" id="PTHR47894:SF4">
    <property type="entry name" value="HTH-TYPE TRANSCRIPTIONAL REGULATOR GADX"/>
    <property type="match status" value="1"/>
</dbReference>
<name>A0A7Y0AV88_9HYPH</name>
<keyword evidence="2" id="KW-0238">DNA-binding</keyword>
<keyword evidence="1" id="KW-0805">Transcription regulation</keyword>
<evidence type="ECO:0000259" key="4">
    <source>
        <dbReference type="PROSITE" id="PS01124"/>
    </source>
</evidence>
<reference evidence="5 6" key="1">
    <citation type="submission" date="2020-04" db="EMBL/GenBank/DDBJ databases">
        <title>Rhizobium sp. S-51 isolated from soil.</title>
        <authorList>
            <person name="Dahal R.H."/>
        </authorList>
    </citation>
    <scope>NUCLEOTIDE SEQUENCE [LARGE SCALE GENOMIC DNA]</scope>
    <source>
        <strain evidence="5 6">S-51</strain>
    </source>
</reference>
<dbReference type="Proteomes" id="UP000541470">
    <property type="component" value="Unassembled WGS sequence"/>
</dbReference>
<proteinExistence type="predicted"/>
<dbReference type="InterPro" id="IPR018060">
    <property type="entry name" value="HTH_AraC"/>
</dbReference>
<keyword evidence="3" id="KW-0804">Transcription</keyword>
<protein>
    <submittedName>
        <fullName evidence="5">Helix-turn-helix transcriptional regulator</fullName>
    </submittedName>
</protein>
<evidence type="ECO:0000256" key="3">
    <source>
        <dbReference type="ARBA" id="ARBA00023163"/>
    </source>
</evidence>
<dbReference type="PANTHER" id="PTHR47894">
    <property type="entry name" value="HTH-TYPE TRANSCRIPTIONAL REGULATOR GADX"/>
    <property type="match status" value="1"/>
</dbReference>
<dbReference type="InterPro" id="IPR018062">
    <property type="entry name" value="HTH_AraC-typ_CS"/>
</dbReference>
<evidence type="ECO:0000313" key="6">
    <source>
        <dbReference type="Proteomes" id="UP000541470"/>
    </source>
</evidence>
<dbReference type="InterPro" id="IPR020449">
    <property type="entry name" value="Tscrpt_reg_AraC-type_HTH"/>
</dbReference>